<dbReference type="InterPro" id="IPR011990">
    <property type="entry name" value="TPR-like_helical_dom_sf"/>
</dbReference>
<dbReference type="KEGG" id="ccos:Pan44_35210"/>
<evidence type="ECO:0000313" key="2">
    <source>
        <dbReference type="Proteomes" id="UP000315700"/>
    </source>
</evidence>
<evidence type="ECO:0008006" key="3">
    <source>
        <dbReference type="Google" id="ProtNLM"/>
    </source>
</evidence>
<accession>A0A517SH72</accession>
<protein>
    <recommendedName>
        <fullName evidence="3">Tetratricopeptide repeat protein</fullName>
    </recommendedName>
</protein>
<keyword evidence="2" id="KW-1185">Reference proteome</keyword>
<dbReference type="AlphaFoldDB" id="A0A517SH72"/>
<dbReference type="EMBL" id="CP036271">
    <property type="protein sequence ID" value="QDT55478.1"/>
    <property type="molecule type" value="Genomic_DNA"/>
</dbReference>
<dbReference type="Gene3D" id="1.25.40.10">
    <property type="entry name" value="Tetratricopeptide repeat domain"/>
    <property type="match status" value="1"/>
</dbReference>
<dbReference type="Proteomes" id="UP000315700">
    <property type="component" value="Chromosome"/>
</dbReference>
<name>A0A517SH72_9PLAN</name>
<proteinExistence type="predicted"/>
<evidence type="ECO:0000313" key="1">
    <source>
        <dbReference type="EMBL" id="QDT55478.1"/>
    </source>
</evidence>
<gene>
    <name evidence="1" type="ORF">Pan44_35210</name>
</gene>
<sequence length="270" mass="30065">MVTSAGVTAVSHLFARRFLRLALEAEVRAEPRLARAHFLTAIRHDPTPEASLEFGRFLADAGQVEDALLVLQDGWQLALRRGRFEEVARCCRRLAEVSLLNQDEPQARRFVQRAAAAEMSAWGADEASLSSEQLLIESEFAAREGDHTRAVSLAQGALAVASSSHCCTVLRHLARLAVLQGTQETAAKHLLAAARSAREQKNDRDYAESFLELAHLLRAMRRGKLAVKCYRMAAAWFERCGRLKLAKVARRLWTQTAALERQAVGDPRWN</sequence>
<organism evidence="1 2">
    <name type="scientific">Caulifigura coniformis</name>
    <dbReference type="NCBI Taxonomy" id="2527983"/>
    <lineage>
        <taxon>Bacteria</taxon>
        <taxon>Pseudomonadati</taxon>
        <taxon>Planctomycetota</taxon>
        <taxon>Planctomycetia</taxon>
        <taxon>Planctomycetales</taxon>
        <taxon>Planctomycetaceae</taxon>
        <taxon>Caulifigura</taxon>
    </lineage>
</organism>
<dbReference type="RefSeq" id="WP_145031310.1">
    <property type="nucleotide sequence ID" value="NZ_CP036271.1"/>
</dbReference>
<reference evidence="1 2" key="1">
    <citation type="submission" date="2019-02" db="EMBL/GenBank/DDBJ databases">
        <title>Deep-cultivation of Planctomycetes and their phenomic and genomic characterization uncovers novel biology.</title>
        <authorList>
            <person name="Wiegand S."/>
            <person name="Jogler M."/>
            <person name="Boedeker C."/>
            <person name="Pinto D."/>
            <person name="Vollmers J."/>
            <person name="Rivas-Marin E."/>
            <person name="Kohn T."/>
            <person name="Peeters S.H."/>
            <person name="Heuer A."/>
            <person name="Rast P."/>
            <person name="Oberbeckmann S."/>
            <person name="Bunk B."/>
            <person name="Jeske O."/>
            <person name="Meyerdierks A."/>
            <person name="Storesund J.E."/>
            <person name="Kallscheuer N."/>
            <person name="Luecker S."/>
            <person name="Lage O.M."/>
            <person name="Pohl T."/>
            <person name="Merkel B.J."/>
            <person name="Hornburger P."/>
            <person name="Mueller R.-W."/>
            <person name="Bruemmer F."/>
            <person name="Labrenz M."/>
            <person name="Spormann A.M."/>
            <person name="Op den Camp H."/>
            <person name="Overmann J."/>
            <person name="Amann R."/>
            <person name="Jetten M.S.M."/>
            <person name="Mascher T."/>
            <person name="Medema M.H."/>
            <person name="Devos D.P."/>
            <person name="Kaster A.-K."/>
            <person name="Ovreas L."/>
            <person name="Rohde M."/>
            <person name="Galperin M.Y."/>
            <person name="Jogler C."/>
        </authorList>
    </citation>
    <scope>NUCLEOTIDE SEQUENCE [LARGE SCALE GENOMIC DNA]</scope>
    <source>
        <strain evidence="1 2">Pan44</strain>
    </source>
</reference>
<dbReference type="InParanoid" id="A0A517SH72"/>
<dbReference type="SUPFAM" id="SSF48452">
    <property type="entry name" value="TPR-like"/>
    <property type="match status" value="2"/>
</dbReference>